<feature type="domain" description="Ig-like" evidence="7">
    <location>
        <begin position="307"/>
        <end position="388"/>
    </location>
</feature>
<dbReference type="InterPro" id="IPR003599">
    <property type="entry name" value="Ig_sub"/>
</dbReference>
<feature type="chain" id="PRO_5045202179" evidence="6">
    <location>
        <begin position="24"/>
        <end position="457"/>
    </location>
</feature>
<dbReference type="Proteomes" id="UP001369086">
    <property type="component" value="Unassembled WGS sequence"/>
</dbReference>
<dbReference type="InterPro" id="IPR007110">
    <property type="entry name" value="Ig-like_dom"/>
</dbReference>
<feature type="transmembrane region" description="Helical" evidence="5">
    <location>
        <begin position="406"/>
        <end position="425"/>
    </location>
</feature>
<reference evidence="8 9" key="1">
    <citation type="submission" date="2021-05" db="EMBL/GenBank/DDBJ databases">
        <authorList>
            <person name="Zahm M."/>
            <person name="Klopp C."/>
            <person name="Cabau C."/>
            <person name="Kuhl H."/>
            <person name="Suciu R."/>
            <person name="Ciorpac M."/>
            <person name="Holostenco D."/>
            <person name="Gessner J."/>
            <person name="Wuertz S."/>
            <person name="Hohne C."/>
            <person name="Stock M."/>
            <person name="Gislard M."/>
            <person name="Lluch J."/>
            <person name="Milhes M."/>
            <person name="Lampietro C."/>
            <person name="Lopez Roques C."/>
            <person name="Donnadieu C."/>
            <person name="Du K."/>
            <person name="Schartl M."/>
            <person name="Guiguen Y."/>
        </authorList>
    </citation>
    <scope>NUCLEOTIDE SEQUENCE [LARGE SCALE GENOMIC DNA]</scope>
    <source>
        <strain evidence="8">Hh-F2</strain>
        <tissue evidence="8">Blood</tissue>
    </source>
</reference>
<evidence type="ECO:0000313" key="8">
    <source>
        <dbReference type="EMBL" id="KAK6475909.1"/>
    </source>
</evidence>
<feature type="signal peptide" evidence="6">
    <location>
        <begin position="1"/>
        <end position="23"/>
    </location>
</feature>
<dbReference type="InterPro" id="IPR015632">
    <property type="entry name" value="CD2"/>
</dbReference>
<dbReference type="Gene3D" id="2.60.40.10">
    <property type="entry name" value="Immunoglobulins"/>
    <property type="match status" value="4"/>
</dbReference>
<name>A0ABR0YU81_HUSHU</name>
<dbReference type="InterPro" id="IPR013783">
    <property type="entry name" value="Ig-like_fold"/>
</dbReference>
<dbReference type="InterPro" id="IPR036179">
    <property type="entry name" value="Ig-like_dom_sf"/>
</dbReference>
<comment type="caution">
    <text evidence="8">The sequence shown here is derived from an EMBL/GenBank/DDBJ whole genome shotgun (WGS) entry which is preliminary data.</text>
</comment>
<evidence type="ECO:0000256" key="2">
    <source>
        <dbReference type="ARBA" id="ARBA00022729"/>
    </source>
</evidence>
<evidence type="ECO:0000256" key="3">
    <source>
        <dbReference type="ARBA" id="ARBA00023136"/>
    </source>
</evidence>
<evidence type="ECO:0000259" key="7">
    <source>
        <dbReference type="PROSITE" id="PS50835"/>
    </source>
</evidence>
<feature type="domain" description="Ig-like" evidence="7">
    <location>
        <begin position="230"/>
        <end position="306"/>
    </location>
</feature>
<evidence type="ECO:0000256" key="6">
    <source>
        <dbReference type="SAM" id="SignalP"/>
    </source>
</evidence>
<dbReference type="PANTHER" id="PTHR12080">
    <property type="entry name" value="SIGNALING LYMPHOCYTIC ACTIVATION MOLECULE"/>
    <property type="match status" value="1"/>
</dbReference>
<evidence type="ECO:0000256" key="4">
    <source>
        <dbReference type="ARBA" id="ARBA00023180"/>
    </source>
</evidence>
<keyword evidence="3 5" id="KW-0472">Membrane</keyword>
<keyword evidence="2 6" id="KW-0732">Signal</keyword>
<keyword evidence="5" id="KW-1133">Transmembrane helix</keyword>
<evidence type="ECO:0000256" key="5">
    <source>
        <dbReference type="SAM" id="Phobius"/>
    </source>
</evidence>
<evidence type="ECO:0000256" key="1">
    <source>
        <dbReference type="ARBA" id="ARBA00004370"/>
    </source>
</evidence>
<gene>
    <name evidence="8" type="ORF">HHUSO_G23895</name>
</gene>
<keyword evidence="5" id="KW-0812">Transmembrane</keyword>
<dbReference type="PANTHER" id="PTHR12080:SF134">
    <property type="entry name" value="CD48 ANTIGEN"/>
    <property type="match status" value="1"/>
</dbReference>
<keyword evidence="9" id="KW-1185">Reference proteome</keyword>
<accession>A0ABR0YU81</accession>
<proteinExistence type="predicted"/>
<dbReference type="SUPFAM" id="SSF48726">
    <property type="entry name" value="Immunoglobulin"/>
    <property type="match status" value="4"/>
</dbReference>
<evidence type="ECO:0000313" key="9">
    <source>
        <dbReference type="Proteomes" id="UP001369086"/>
    </source>
</evidence>
<keyword evidence="4" id="KW-0325">Glycoprotein</keyword>
<sequence length="457" mass="51154">MINLNKFIPYWLFLFSLNAYVTAENIRVPVYGALGDSVHLHFNTTLNSSVEVQWKRGVYRIGVFKNNRTAFDNPYKNRAEIFANGTLRLNRTQKDDSGDYSVDVFNTDGTNIFKGSMQVYIQVTAENISVPVYGALGDSVYLHFNTTLNSSVEVQWKRGDKPIGVFKNNRMAFNNPYINRTEIFADGTLRLNRTQKGDTGDYSVDVFNTDGTNIFKRSMQVYIQEAVSQPVIHSTCLSHGEVLLVCTVDKGDNASFNWSLDGVPLNPSLAYFSDEEHVVILKKHVSGNLVCIATNQVSTNQSDSVIPNCSEAVSQPVVHSSCLSHGEVLLVCTVDKGDNASFSWSLDGVPLNTSLAYFSDKEHIVILKKNVTGDLVCIAKNQINEEMSDSVKSNCSGKDKAIQVRLVYGSLAFVILTIFPITLHCNSWKSNSKGKQRTYLEMKMRKKENEHFIEEQI</sequence>
<dbReference type="SMART" id="SM00409">
    <property type="entry name" value="IG"/>
    <property type="match status" value="2"/>
</dbReference>
<protein>
    <submittedName>
        <fullName evidence="8">Carcinoembryonic antigen-related cell adhesion molecule 3-like isoform X1</fullName>
    </submittedName>
</protein>
<dbReference type="EMBL" id="JAHFZB010000023">
    <property type="protein sequence ID" value="KAK6475909.1"/>
    <property type="molecule type" value="Genomic_DNA"/>
</dbReference>
<organism evidence="8 9">
    <name type="scientific">Huso huso</name>
    <name type="common">Beluga</name>
    <name type="synonym">Acipenser huso</name>
    <dbReference type="NCBI Taxonomy" id="61971"/>
    <lineage>
        <taxon>Eukaryota</taxon>
        <taxon>Metazoa</taxon>
        <taxon>Chordata</taxon>
        <taxon>Craniata</taxon>
        <taxon>Vertebrata</taxon>
        <taxon>Euteleostomi</taxon>
        <taxon>Actinopterygii</taxon>
        <taxon>Chondrostei</taxon>
        <taxon>Acipenseriformes</taxon>
        <taxon>Acipenseridae</taxon>
        <taxon>Huso</taxon>
    </lineage>
</organism>
<dbReference type="PROSITE" id="PS50835">
    <property type="entry name" value="IG_LIKE"/>
    <property type="match status" value="2"/>
</dbReference>
<dbReference type="PRINTS" id="PR01870">
    <property type="entry name" value="CD2ANTIGEN"/>
</dbReference>
<dbReference type="InterPro" id="IPR015631">
    <property type="entry name" value="CD2/SLAM_rcpt"/>
</dbReference>
<comment type="subcellular location">
    <subcellularLocation>
        <location evidence="1">Membrane</location>
    </subcellularLocation>
</comment>